<evidence type="ECO:0000256" key="1">
    <source>
        <dbReference type="ARBA" id="ARBA00000085"/>
    </source>
</evidence>
<organism evidence="11 12">
    <name type="scientific">Planobispora takensis</name>
    <dbReference type="NCBI Taxonomy" id="1367882"/>
    <lineage>
        <taxon>Bacteria</taxon>
        <taxon>Bacillati</taxon>
        <taxon>Actinomycetota</taxon>
        <taxon>Actinomycetes</taxon>
        <taxon>Streptosporangiales</taxon>
        <taxon>Streptosporangiaceae</taxon>
        <taxon>Planobispora</taxon>
    </lineage>
</organism>
<dbReference type="InterPro" id="IPR036890">
    <property type="entry name" value="HATPase_C_sf"/>
</dbReference>
<protein>
    <recommendedName>
        <fullName evidence="2">histidine kinase</fullName>
        <ecNumber evidence="2">2.7.13.3</ecNumber>
    </recommendedName>
</protein>
<dbReference type="PANTHER" id="PTHR24421:SF10">
    <property type="entry name" value="NITRATE_NITRITE SENSOR PROTEIN NARQ"/>
    <property type="match status" value="1"/>
</dbReference>
<evidence type="ECO:0000313" key="11">
    <source>
        <dbReference type="EMBL" id="GIH98646.1"/>
    </source>
</evidence>
<keyword evidence="12" id="KW-1185">Reference proteome</keyword>
<keyword evidence="7" id="KW-0067">ATP-binding</keyword>
<proteinExistence type="predicted"/>
<feature type="transmembrane region" description="Helical" evidence="9">
    <location>
        <begin position="168"/>
        <end position="192"/>
    </location>
</feature>
<keyword evidence="6" id="KW-0418">Kinase</keyword>
<dbReference type="GO" id="GO:0005524">
    <property type="term" value="F:ATP binding"/>
    <property type="evidence" value="ECO:0007669"/>
    <property type="project" value="UniProtKB-KW"/>
</dbReference>
<keyword evidence="4" id="KW-0808">Transferase</keyword>
<evidence type="ECO:0000259" key="10">
    <source>
        <dbReference type="SMART" id="SM00387"/>
    </source>
</evidence>
<feature type="transmembrane region" description="Helical" evidence="9">
    <location>
        <begin position="97"/>
        <end position="119"/>
    </location>
</feature>
<keyword evidence="8" id="KW-0902">Two-component regulatory system</keyword>
<evidence type="ECO:0000256" key="7">
    <source>
        <dbReference type="ARBA" id="ARBA00022840"/>
    </source>
</evidence>
<keyword evidence="5" id="KW-0547">Nucleotide-binding</keyword>
<dbReference type="InterPro" id="IPR050482">
    <property type="entry name" value="Sensor_HK_TwoCompSys"/>
</dbReference>
<dbReference type="EC" id="2.7.13.3" evidence="2"/>
<evidence type="ECO:0000256" key="2">
    <source>
        <dbReference type="ARBA" id="ARBA00012438"/>
    </source>
</evidence>
<dbReference type="EMBL" id="BOOK01000004">
    <property type="protein sequence ID" value="GIH98646.1"/>
    <property type="molecule type" value="Genomic_DNA"/>
</dbReference>
<evidence type="ECO:0000256" key="4">
    <source>
        <dbReference type="ARBA" id="ARBA00022679"/>
    </source>
</evidence>
<feature type="transmembrane region" description="Helical" evidence="9">
    <location>
        <begin position="224"/>
        <end position="246"/>
    </location>
</feature>
<keyword evidence="9" id="KW-1133">Transmembrane helix</keyword>
<dbReference type="CDD" id="cd16917">
    <property type="entry name" value="HATPase_UhpB-NarQ-NarX-like"/>
    <property type="match status" value="1"/>
</dbReference>
<evidence type="ECO:0000313" key="12">
    <source>
        <dbReference type="Proteomes" id="UP000634476"/>
    </source>
</evidence>
<keyword evidence="3" id="KW-0597">Phosphoprotein</keyword>
<evidence type="ECO:0000256" key="6">
    <source>
        <dbReference type="ARBA" id="ARBA00022777"/>
    </source>
</evidence>
<dbReference type="RefSeq" id="WP_239129440.1">
    <property type="nucleotide sequence ID" value="NZ_BOOK01000004.1"/>
</dbReference>
<evidence type="ECO:0000256" key="3">
    <source>
        <dbReference type="ARBA" id="ARBA00022553"/>
    </source>
</evidence>
<dbReference type="PANTHER" id="PTHR24421">
    <property type="entry name" value="NITRATE/NITRITE SENSOR PROTEIN NARX-RELATED"/>
    <property type="match status" value="1"/>
</dbReference>
<dbReference type="InterPro" id="IPR011712">
    <property type="entry name" value="Sig_transdc_His_kin_sub3_dim/P"/>
</dbReference>
<keyword evidence="9" id="KW-0812">Transmembrane</keyword>
<dbReference type="AlphaFoldDB" id="A0A8J3STG4"/>
<sequence length="718" mass="74437">MAARDAGSSAFAGARGAGAPRLPGTGPSDRLIRAAALVLAVLCVLVAAGGLWAGARLGGAVRPDPIAWPSWTSAAAGLILAAMGAVLVHRLPRHPMAWLLLGGGAVVSAGGFCAAYAGLSVLRHGGDLPLTAVALFVGGRSGPLENLIVPLVLLLFPDGRLPSPRWRLPAAVALGCVGLVILILFTIPWRIISEGDPVFPGLAGIGLDPVTPALPDPVWQATRVIIVGLLLVSVAIPVAAFIGRFRGSDPELRVRLRWMLLAALVNLVIIAAIFALRPYLPNVQKVLWPLCLGVVALAVLIAVARHRLYDVDLLLGRTILYGGLAAAVIAVDTAVFVGAGTLVDDPVAAVVGAGAVGVLYAPLRLRIQRWTDRVLTGRDDPYDVVSALAERLEESVGPDELLREVVPVLSAAFRSPYVRVELDRSGGGTHVVEHGAPRDDVVVLPFAYRETQIGRLALAPRAGTRLSDADQRLLADVLRQAAAAARATALTEEIQRSREQLVTGIAEERRRLRRDLHDGLGPLLAGAALKIEAARNLAGRDLPAADAALAEVRGDLSTVLADVRRLVHDLRPPALDQFGLAGAVERRAAGFAGGALEVSVRTGGDLPGLPAAVEVAAYRIATEALANVSRHARATACEVRLSATPDALEVEVTDDGVGLPPVIHAGVGLVAMRERAGELGGHCTVAPRPGGGTRVHASIPYGTAARTSVPSGGVPGAG</sequence>
<feature type="transmembrane region" description="Helical" evidence="9">
    <location>
        <begin position="318"/>
        <end position="340"/>
    </location>
</feature>
<dbReference type="Pfam" id="PF02518">
    <property type="entry name" value="HATPase_c"/>
    <property type="match status" value="1"/>
</dbReference>
<dbReference type="GO" id="GO:0016020">
    <property type="term" value="C:membrane"/>
    <property type="evidence" value="ECO:0007669"/>
    <property type="project" value="InterPro"/>
</dbReference>
<feature type="transmembrane region" description="Helical" evidence="9">
    <location>
        <begin position="286"/>
        <end position="306"/>
    </location>
</feature>
<evidence type="ECO:0000256" key="8">
    <source>
        <dbReference type="ARBA" id="ARBA00023012"/>
    </source>
</evidence>
<dbReference type="GO" id="GO:0046983">
    <property type="term" value="F:protein dimerization activity"/>
    <property type="evidence" value="ECO:0007669"/>
    <property type="project" value="InterPro"/>
</dbReference>
<gene>
    <name evidence="11" type="ORF">Pta02_06550</name>
</gene>
<dbReference type="Gene3D" id="1.20.5.1930">
    <property type="match status" value="1"/>
</dbReference>
<comment type="catalytic activity">
    <reaction evidence="1">
        <text>ATP + protein L-histidine = ADP + protein N-phospho-L-histidine.</text>
        <dbReference type="EC" id="2.7.13.3"/>
    </reaction>
</comment>
<reference evidence="11" key="1">
    <citation type="submission" date="2021-01" db="EMBL/GenBank/DDBJ databases">
        <title>Whole genome shotgun sequence of Planobispora takensis NBRC 109077.</title>
        <authorList>
            <person name="Komaki H."/>
            <person name="Tamura T."/>
        </authorList>
    </citation>
    <scope>NUCLEOTIDE SEQUENCE</scope>
    <source>
        <strain evidence="11">NBRC 109077</strain>
    </source>
</reference>
<feature type="domain" description="Histidine kinase/HSP90-like ATPase" evidence="10">
    <location>
        <begin position="612"/>
        <end position="703"/>
    </location>
</feature>
<dbReference type="SUPFAM" id="SSF55874">
    <property type="entry name" value="ATPase domain of HSP90 chaperone/DNA topoisomerase II/histidine kinase"/>
    <property type="match status" value="1"/>
</dbReference>
<dbReference type="Gene3D" id="3.30.565.10">
    <property type="entry name" value="Histidine kinase-like ATPase, C-terminal domain"/>
    <property type="match status" value="1"/>
</dbReference>
<dbReference type="Pfam" id="PF07730">
    <property type="entry name" value="HisKA_3"/>
    <property type="match status" value="1"/>
</dbReference>
<dbReference type="GO" id="GO:0000155">
    <property type="term" value="F:phosphorelay sensor kinase activity"/>
    <property type="evidence" value="ECO:0007669"/>
    <property type="project" value="InterPro"/>
</dbReference>
<name>A0A8J3STG4_9ACTN</name>
<evidence type="ECO:0000256" key="5">
    <source>
        <dbReference type="ARBA" id="ARBA00022741"/>
    </source>
</evidence>
<dbReference type="Proteomes" id="UP000634476">
    <property type="component" value="Unassembled WGS sequence"/>
</dbReference>
<dbReference type="InterPro" id="IPR003594">
    <property type="entry name" value="HATPase_dom"/>
</dbReference>
<feature type="transmembrane region" description="Helical" evidence="9">
    <location>
        <begin position="31"/>
        <end position="54"/>
    </location>
</feature>
<evidence type="ECO:0000256" key="9">
    <source>
        <dbReference type="SAM" id="Phobius"/>
    </source>
</evidence>
<feature type="transmembrane region" description="Helical" evidence="9">
    <location>
        <begin position="346"/>
        <end position="363"/>
    </location>
</feature>
<accession>A0A8J3STG4</accession>
<comment type="caution">
    <text evidence="11">The sequence shown here is derived from an EMBL/GenBank/DDBJ whole genome shotgun (WGS) entry which is preliminary data.</text>
</comment>
<dbReference type="SMART" id="SM00387">
    <property type="entry name" value="HATPase_c"/>
    <property type="match status" value="1"/>
</dbReference>
<keyword evidence="9" id="KW-0472">Membrane</keyword>
<feature type="transmembrane region" description="Helical" evidence="9">
    <location>
        <begin position="131"/>
        <end position="156"/>
    </location>
</feature>
<feature type="transmembrane region" description="Helical" evidence="9">
    <location>
        <begin position="258"/>
        <end position="280"/>
    </location>
</feature>
<feature type="transmembrane region" description="Helical" evidence="9">
    <location>
        <begin position="66"/>
        <end position="88"/>
    </location>
</feature>